<dbReference type="PANTHER" id="PTHR12433">
    <property type="entry name" value="MEDIATOR OF RNA POLYMERASE II TRANSCRIPTION SUBUNIT 25"/>
    <property type="match status" value="1"/>
</dbReference>
<feature type="compositionally biased region" description="Pro residues" evidence="9">
    <location>
        <begin position="308"/>
        <end position="321"/>
    </location>
</feature>
<evidence type="ECO:0000256" key="2">
    <source>
        <dbReference type="ARBA" id="ARBA00009102"/>
    </source>
</evidence>
<feature type="compositionally biased region" description="Pro residues" evidence="9">
    <location>
        <begin position="683"/>
        <end position="705"/>
    </location>
</feature>
<feature type="domain" description="SPIN-DOC-like zinc-finger" evidence="13">
    <location>
        <begin position="801"/>
        <end position="861"/>
    </location>
</feature>
<evidence type="ECO:0000256" key="7">
    <source>
        <dbReference type="ARBA" id="ARBA00023242"/>
    </source>
</evidence>
<evidence type="ECO:0000259" key="10">
    <source>
        <dbReference type="Pfam" id="PF11232"/>
    </source>
</evidence>
<reference evidence="15" key="1">
    <citation type="submission" date="2025-08" db="UniProtKB">
        <authorList>
            <consortium name="RefSeq"/>
        </authorList>
    </citation>
    <scope>IDENTIFICATION</scope>
    <source>
        <tissue evidence="15">Blood</tissue>
    </source>
</reference>
<keyword evidence="4 8" id="KW-0805">Transcription regulation</keyword>
<dbReference type="Proteomes" id="UP000504640">
    <property type="component" value="Unplaced"/>
</dbReference>
<feature type="domain" description="Mediator complex subunit Med25 PTOV" evidence="10">
    <location>
        <begin position="467"/>
        <end position="616"/>
    </location>
</feature>
<feature type="compositionally biased region" description="Pro residues" evidence="9">
    <location>
        <begin position="394"/>
        <end position="412"/>
    </location>
</feature>
<feature type="compositionally biased region" description="Pro residues" evidence="9">
    <location>
        <begin position="762"/>
        <end position="784"/>
    </location>
</feature>
<evidence type="ECO:0000256" key="1">
    <source>
        <dbReference type="ARBA" id="ARBA00004123"/>
    </source>
</evidence>
<feature type="compositionally biased region" description="Pro residues" evidence="9">
    <location>
        <begin position="723"/>
        <end position="735"/>
    </location>
</feature>
<evidence type="ECO:0000256" key="4">
    <source>
        <dbReference type="ARBA" id="ARBA00023015"/>
    </source>
</evidence>
<protein>
    <recommendedName>
        <fullName evidence="3 8">Mediator of RNA polymerase II transcription subunit 25</fullName>
    </recommendedName>
</protein>
<dbReference type="PANTHER" id="PTHR12433:SF10">
    <property type="entry name" value="MEDIATOR OF RNA POLYMERASE II TRANSCRIPTION SUBUNIT 25"/>
    <property type="match status" value="1"/>
</dbReference>
<dbReference type="InterPro" id="IPR021394">
    <property type="entry name" value="Med25_PTOV"/>
</dbReference>
<evidence type="ECO:0000256" key="5">
    <source>
        <dbReference type="ARBA" id="ARBA00023159"/>
    </source>
</evidence>
<feature type="region of interest" description="Disordered" evidence="9">
    <location>
        <begin position="1"/>
        <end position="25"/>
    </location>
</feature>
<dbReference type="InterPro" id="IPR021397">
    <property type="entry name" value="Mediator_Med25_SD1"/>
</dbReference>
<comment type="subunit">
    <text evidence="8">Component of the Mediator complex.</text>
</comment>
<proteinExistence type="inferred from homology"/>
<dbReference type="Pfam" id="PF11265">
    <property type="entry name" value="Med25_VWA"/>
    <property type="match status" value="1"/>
</dbReference>
<evidence type="ECO:0000256" key="8">
    <source>
        <dbReference type="RuleBase" id="RU369088"/>
    </source>
</evidence>
<feature type="compositionally biased region" description="Pro residues" evidence="9">
    <location>
        <begin position="333"/>
        <end position="342"/>
    </location>
</feature>
<evidence type="ECO:0000313" key="15">
    <source>
        <dbReference type="RefSeq" id="XP_032120394.1"/>
    </source>
</evidence>
<dbReference type="GO" id="GO:0045944">
    <property type="term" value="P:positive regulation of transcription by RNA polymerase II"/>
    <property type="evidence" value="ECO:0007669"/>
    <property type="project" value="TreeGrafter"/>
</dbReference>
<dbReference type="GO" id="GO:0016592">
    <property type="term" value="C:mediator complex"/>
    <property type="evidence" value="ECO:0007669"/>
    <property type="project" value="UniProtKB-UniRule"/>
</dbReference>
<dbReference type="Pfam" id="PF11235">
    <property type="entry name" value="Med25_SD1"/>
    <property type="match status" value="1"/>
</dbReference>
<dbReference type="InterPro" id="IPR021419">
    <property type="entry name" value="Mediator_Med25_VWA"/>
</dbReference>
<evidence type="ECO:0000256" key="6">
    <source>
        <dbReference type="ARBA" id="ARBA00023163"/>
    </source>
</evidence>
<sequence length="867" mass="92148">MPLLSLPRVGAKEDESRSKPQRVPRTNMAARAFPAALNRPARVRAQRRRISAHSAVSAAAAVAVAASARGMVPGSEGPARAGGLVADVVFVIEGTANLGPYFEGLRKHYLLPAIEYFNGGPPAETDFGGDYGGTQYSLVVFNTVDCAPESYVQCHAPTSSAYEFVTWLDGIKFMGGGGESCSLIAEGLSTALQLFDDFKKMREQIGQTHRVCLLICNSPPYLLPAVESTTYSGCTTENLVQQIGERGIHFSIVSPRKLPALRLLFEKAAPPALLEPLQPPTDVSQDPRHMVLVRGLVLPVGGGSAPGPLQPKQPVPLPPAAPSGATLSAAPQQPLPPVPPQYQVPGNLSAAQVAAQNAVEAAKNQKAGLGPRFSPITPLQQAAPGVGPPFSQAPAPPLPPGPPGAPKPPPASQPSLVSTVAPGSGLAPTAQPGAPSMAGTVAPGGVSGPSPAQLGAPALGGQQSVSNKLLAWSGVLEWQEKPKPASVDANTKLTRSLPCQVYVNHGENLKTEQWPQKLIMQLIPQQLLTTLGPLFRNSRMVQFHFTNKDLESLKGLYRIMGNGFAGCVHFPHTAPCEVRVLMLLYSSKKKIFMGLIPYDQSGFVNGIRQVITNHKQVQQQKLEQQQRGMGGQQAPPGLGPILEDQARPSQNLQLQLRPPQPQPQGTVGASGATGQPQPQSTAQPPPVAPQGPPGAASGPPPPGPILRPQNPGANPQLRSLLLNPPPPQTGVPPPQASLHHLQPPGAPALLPPPHQGLGQPQLGPPLLHPPPAQSWPTQLPPRAPLPAAKRKKEGEGRVFREKWERAYFFVEVKSMPMCLICKQNVTVLKEYNLKRHYESKHSKSYDQYTEQTRDAILNELKKGLKCQ</sequence>
<dbReference type="Pfam" id="PF18658">
    <property type="entry name" value="zf-C2H2_12"/>
    <property type="match status" value="1"/>
</dbReference>
<dbReference type="InterPro" id="IPR036465">
    <property type="entry name" value="vWFA_dom_sf"/>
</dbReference>
<keyword evidence="14" id="KW-1185">Reference proteome</keyword>
<evidence type="ECO:0000313" key="14">
    <source>
        <dbReference type="Proteomes" id="UP000504640"/>
    </source>
</evidence>
<evidence type="ECO:0000256" key="3">
    <source>
        <dbReference type="ARBA" id="ARBA00019694"/>
    </source>
</evidence>
<gene>
    <name evidence="15" type="primary">MED25</name>
</gene>
<dbReference type="GO" id="GO:0005667">
    <property type="term" value="C:transcription regulator complex"/>
    <property type="evidence" value="ECO:0007669"/>
    <property type="project" value="UniProtKB-UniRule"/>
</dbReference>
<dbReference type="SUPFAM" id="SSF53300">
    <property type="entry name" value="vWA-like"/>
    <property type="match status" value="1"/>
</dbReference>
<dbReference type="InterPro" id="IPR040647">
    <property type="entry name" value="SPIN-DOC_Znf-C2H2"/>
</dbReference>
<feature type="compositionally biased region" description="Low complexity" evidence="9">
    <location>
        <begin position="648"/>
        <end position="657"/>
    </location>
</feature>
<evidence type="ECO:0000259" key="11">
    <source>
        <dbReference type="Pfam" id="PF11235"/>
    </source>
</evidence>
<feature type="region of interest" description="Disordered" evidence="9">
    <location>
        <begin position="618"/>
        <end position="796"/>
    </location>
</feature>
<dbReference type="GeneID" id="116540774"/>
<evidence type="ECO:0000259" key="13">
    <source>
        <dbReference type="Pfam" id="PF18658"/>
    </source>
</evidence>
<feature type="domain" description="Mediator complex subunit Med25 synapsin 1" evidence="11">
    <location>
        <begin position="304"/>
        <end position="453"/>
    </location>
</feature>
<dbReference type="Pfam" id="PF11232">
    <property type="entry name" value="Med25"/>
    <property type="match status" value="1"/>
</dbReference>
<comment type="subcellular location">
    <subcellularLocation>
        <location evidence="1 8">Nucleus</location>
    </subcellularLocation>
</comment>
<accession>A0A6J3GRM2</accession>
<keyword evidence="7 8" id="KW-0539">Nucleus</keyword>
<evidence type="ECO:0000259" key="12">
    <source>
        <dbReference type="Pfam" id="PF11265"/>
    </source>
</evidence>
<organism evidence="14 15">
    <name type="scientific">Sapajus apella</name>
    <name type="common">Brown-capped capuchin</name>
    <name type="synonym">Cebus apella</name>
    <dbReference type="NCBI Taxonomy" id="9515"/>
    <lineage>
        <taxon>Eukaryota</taxon>
        <taxon>Metazoa</taxon>
        <taxon>Chordata</taxon>
        <taxon>Craniata</taxon>
        <taxon>Vertebrata</taxon>
        <taxon>Euteleostomi</taxon>
        <taxon>Mammalia</taxon>
        <taxon>Eutheria</taxon>
        <taxon>Euarchontoglires</taxon>
        <taxon>Primates</taxon>
        <taxon>Haplorrhini</taxon>
        <taxon>Platyrrhini</taxon>
        <taxon>Cebidae</taxon>
        <taxon>Cebinae</taxon>
        <taxon>Sapajus</taxon>
    </lineage>
</organism>
<dbReference type="FunFam" id="2.40.290.30:FF:000001">
    <property type="entry name" value="Mediator of RNA polymerase II transcription subunit 25"/>
    <property type="match status" value="1"/>
</dbReference>
<name>A0A6J3GRM2_SAPAP</name>
<dbReference type="AlphaFoldDB" id="A0A6J3GRM2"/>
<dbReference type="RefSeq" id="XP_032120394.1">
    <property type="nucleotide sequence ID" value="XM_032264503.1"/>
</dbReference>
<keyword evidence="6 8" id="KW-0804">Transcription</keyword>
<dbReference type="CTD" id="81857"/>
<comment type="function">
    <text evidence="8">Component of the Mediator complex, a coactivator involved in the regulated transcription of nearly all RNA polymerase II-dependent genes. Mediator functions as a bridge to convey information from gene-specific regulatory proteins to the basal RNA polymerase II transcription machinery. Mediator is recruited to promoters by direct interactions with regulatory proteins and serves as a scaffold for the assembly of a functional preinitiation complex with RNA polymerase II and the general transcription factors.</text>
</comment>
<feature type="compositionally biased region" description="Pro residues" evidence="9">
    <location>
        <begin position="744"/>
        <end position="754"/>
    </location>
</feature>
<feature type="region of interest" description="Disordered" evidence="9">
    <location>
        <begin position="303"/>
        <end position="344"/>
    </location>
</feature>
<comment type="similarity">
    <text evidence="2 8">Belongs to the Mediator complex subunit 25 family.</text>
</comment>
<keyword evidence="5" id="KW-0010">Activator</keyword>
<dbReference type="Gene3D" id="2.40.290.30">
    <property type="entry name" value="Mediator complex subunit 25, ACID domain"/>
    <property type="match status" value="1"/>
</dbReference>
<evidence type="ECO:0000256" key="9">
    <source>
        <dbReference type="SAM" id="MobiDB-lite"/>
    </source>
</evidence>
<dbReference type="InterPro" id="IPR038196">
    <property type="entry name" value="Med25_PTOV_sf"/>
</dbReference>
<feature type="domain" description="Mediator of RNA polymerase II transcription subunit 25 von Willebrand factor type A" evidence="12">
    <location>
        <begin position="85"/>
        <end position="296"/>
    </location>
</feature>
<feature type="region of interest" description="Disordered" evidence="9">
    <location>
        <begin position="369"/>
        <end position="460"/>
    </location>
</feature>